<dbReference type="SUPFAM" id="SSF53335">
    <property type="entry name" value="S-adenosyl-L-methionine-dependent methyltransferases"/>
    <property type="match status" value="1"/>
</dbReference>
<proteinExistence type="predicted"/>
<dbReference type="GO" id="GO:0008295">
    <property type="term" value="P:spermidine biosynthetic process"/>
    <property type="evidence" value="ECO:0007669"/>
    <property type="project" value="TreeGrafter"/>
</dbReference>
<evidence type="ECO:0000313" key="1">
    <source>
        <dbReference type="EMBL" id="SFV58074.1"/>
    </source>
</evidence>
<dbReference type="PANTHER" id="PTHR11558:SF11">
    <property type="entry name" value="SPERMIDINE SYNTHASE"/>
    <property type="match status" value="1"/>
</dbReference>
<organism evidence="1">
    <name type="scientific">hydrothermal vent metagenome</name>
    <dbReference type="NCBI Taxonomy" id="652676"/>
    <lineage>
        <taxon>unclassified sequences</taxon>
        <taxon>metagenomes</taxon>
        <taxon>ecological metagenomes</taxon>
    </lineage>
</organism>
<dbReference type="EC" id="2.5.1.16" evidence="1"/>
<dbReference type="Pfam" id="PF01564">
    <property type="entry name" value="Spermine_synth"/>
    <property type="match status" value="1"/>
</dbReference>
<accession>A0A1W1BX73</accession>
<dbReference type="GO" id="GO:0005829">
    <property type="term" value="C:cytosol"/>
    <property type="evidence" value="ECO:0007669"/>
    <property type="project" value="TreeGrafter"/>
</dbReference>
<dbReference type="Gene3D" id="3.40.50.150">
    <property type="entry name" value="Vaccinia Virus protein VP39"/>
    <property type="match status" value="2"/>
</dbReference>
<dbReference type="EMBL" id="FPHC01000046">
    <property type="protein sequence ID" value="SFV58074.1"/>
    <property type="molecule type" value="Genomic_DNA"/>
</dbReference>
<gene>
    <name evidence="1" type="ORF">MNB_SV-6-1568</name>
</gene>
<reference evidence="1" key="1">
    <citation type="submission" date="2016-10" db="EMBL/GenBank/DDBJ databases">
        <authorList>
            <person name="de Groot N.N."/>
        </authorList>
    </citation>
    <scope>NUCLEOTIDE SEQUENCE</scope>
</reference>
<keyword evidence="1" id="KW-0808">Transferase</keyword>
<protein>
    <submittedName>
        <fullName evidence="1">Spermidine synthase</fullName>
        <ecNumber evidence="1">2.5.1.16</ecNumber>
    </submittedName>
</protein>
<dbReference type="InterPro" id="IPR029063">
    <property type="entry name" value="SAM-dependent_MTases_sf"/>
</dbReference>
<dbReference type="GO" id="GO:0004766">
    <property type="term" value="F:spermidine synthase activity"/>
    <property type="evidence" value="ECO:0007669"/>
    <property type="project" value="UniProtKB-EC"/>
</dbReference>
<dbReference type="PANTHER" id="PTHR11558">
    <property type="entry name" value="SPERMIDINE/SPERMINE SYNTHASE"/>
    <property type="match status" value="1"/>
</dbReference>
<dbReference type="AlphaFoldDB" id="A0A1W1BX73"/>
<name>A0A1W1BX73_9ZZZZ</name>
<dbReference type="InterPro" id="IPR001045">
    <property type="entry name" value="Spermi_synthase"/>
</dbReference>
<sequence length="197" mass="21775">MEDLHYIKDEMLAHVPICTHANPESLLIVGGCDKLQAEVQKHKTITNIVRVDESKASDEVAALGENQFDIIIVAVDGIASDRAFWGMLNRTLKADGVISTTSSRLLTQIDESKAELETIGELFKIVMPYRYEASAHGTGLSCRNLILASHTYHPTADINLQRADLTDGFRYYNSDIAVGAFQLPTVIRKEFAGLIKL</sequence>